<dbReference type="CDD" id="cd04184">
    <property type="entry name" value="GT2_RfbC_Mx_like"/>
    <property type="match status" value="1"/>
</dbReference>
<dbReference type="KEGG" id="cyc:PCC7424_1253"/>
<feature type="domain" description="Glycosyltransferase 2-like" evidence="1">
    <location>
        <begin position="795"/>
        <end position="975"/>
    </location>
</feature>
<dbReference type="InterPro" id="IPR001173">
    <property type="entry name" value="Glyco_trans_2-like"/>
</dbReference>
<dbReference type="InterPro" id="IPR029044">
    <property type="entry name" value="Nucleotide-diphossugar_trans"/>
</dbReference>
<keyword evidence="3" id="KW-1185">Reference proteome</keyword>
<dbReference type="Gene3D" id="3.90.550.10">
    <property type="entry name" value="Spore Coat Polysaccharide Biosynthesis Protein SpsA, Chain A"/>
    <property type="match status" value="2"/>
</dbReference>
<keyword evidence="2" id="KW-0808">Transferase</keyword>
<sequence length="1067" mass="123584">MVDSEWNTRLQNKKIELERRRIHLLKNQIILDQIHNPSSQDHLFIDIPILSNYNKSQKTGNKINIKPSLKVLYWILTFQLKKRLQRQEMAQLISQSGLFDADFYGEKNPELKKSQVEPLSHYLDIGSVEGRDPHPLFDTQYYLKQNPEVAASQINPLVHYILVGALNGKNPHPLFNTAYYIEKNLDVGESGMNPLVHYINHGAKEGRNPHPLFDTSYYVERYLNLISPTINPLVHYLQQGAKQRYNPNPLFDTSFYIQQNPKLLELETNPLIHYINIGAKQGLNPHPLFDTAFYLKQSQTDLVHHDPLAHFFEFGALEGRDPHPLFDTSYYVERYSQLIPQGMNPLVHYLQEGAKLGYNPNPLFDTSFYLEENATIFDLEINPLIHYINIGFRQGLNPHPLFDTAFYLKQLGSSLEPRINPLIHFLEIGACQGLDPHPLFDTSHYLEKNSDVRESGMNPLVHFVQFGAIEKREPFSISEMLPEMESQNWELKNFKDFSCPKSPNPDYQKWLQKNYPTPWELEQKSRLGNCLKYKPLISVIMPVYNPPENYLREAIESVLNQVYSNWELCIADDASTEPHVKLVLNEYLKQDSRIKVIFRENNGHISKASNSALELATGEFIALLDHDDVLTPHAFYELALLLNSHPEADMIYSDQDYMDDQGQLINPYFKPDWSPDAFLANMYTCHLGLYRHSIVKEIGGFRVGFEGSQDYDLVLRFTEKTERIFHLPDILYHWRTHAASTNINPQAKSYAFIAARKALAEALTRRKEPGAVFDIPNYPGCYTIRYQIKDPELVSIIITTKNLGERLDNCLTSIFQKTTYQNYEVILIDNGSTEPQALETIEHWKNRENFRLKYYGLELPFNSSKINNFAVDKSQGKYLLFLKNETKILTSDWLEKMIEQAQRPSIGAVGALLLYPDNTVQHAGVICGLFGRVGHSHKHYQYGASGYFGRLVYVHNYMAVTGACLMCRREVFEEVGGFEEKLAVSYNDIDLCLKLIDKGYRNLCLPHVVLYHYESKTRGYDSRDTEKFARLMCENMYISQKWQKYINYDPYYNPNLTSKKEDFSLNI</sequence>
<dbReference type="HOGENOM" id="CLU_288162_0_0_3"/>
<feature type="domain" description="Glycosyltransferase 2-like" evidence="1">
    <location>
        <begin position="538"/>
        <end position="698"/>
    </location>
</feature>
<dbReference type="AlphaFoldDB" id="B7K7D2"/>
<dbReference type="GO" id="GO:0016757">
    <property type="term" value="F:glycosyltransferase activity"/>
    <property type="evidence" value="ECO:0007669"/>
    <property type="project" value="UniProtKB-KW"/>
</dbReference>
<protein>
    <submittedName>
        <fullName evidence="2">Glycosyl transferase family 2</fullName>
    </submittedName>
</protein>
<reference evidence="3" key="1">
    <citation type="journal article" date="2011" name="MBio">
        <title>Novel metabolic attributes of the genus Cyanothece, comprising a group of unicellular nitrogen-fixing Cyanobacteria.</title>
        <authorList>
            <person name="Bandyopadhyay A."/>
            <person name="Elvitigala T."/>
            <person name="Welsh E."/>
            <person name="Stockel J."/>
            <person name="Liberton M."/>
            <person name="Min H."/>
            <person name="Sherman L.A."/>
            <person name="Pakrasi H.B."/>
        </authorList>
    </citation>
    <scope>NUCLEOTIDE SEQUENCE [LARGE SCALE GENOMIC DNA]</scope>
    <source>
        <strain evidence="3">PCC 7424</strain>
    </source>
</reference>
<evidence type="ECO:0000313" key="2">
    <source>
        <dbReference type="EMBL" id="ACK69700.1"/>
    </source>
</evidence>
<dbReference type="CAZy" id="GT2">
    <property type="family name" value="Glycosyltransferase Family 2"/>
</dbReference>
<dbReference type="RefSeq" id="WP_012598646.1">
    <property type="nucleotide sequence ID" value="NC_011729.1"/>
</dbReference>
<dbReference type="Pfam" id="PF00535">
    <property type="entry name" value="Glycos_transf_2"/>
    <property type="match status" value="2"/>
</dbReference>
<name>B7K7D2_GLOC7</name>
<dbReference type="SUPFAM" id="SSF53448">
    <property type="entry name" value="Nucleotide-diphospho-sugar transferases"/>
    <property type="match status" value="2"/>
</dbReference>
<dbReference type="PANTHER" id="PTHR43179">
    <property type="entry name" value="RHAMNOSYLTRANSFERASE WBBL"/>
    <property type="match status" value="1"/>
</dbReference>
<dbReference type="OrthoDB" id="9179784at2"/>
<dbReference type="PANTHER" id="PTHR43179:SF7">
    <property type="entry name" value="RHAMNOSYLTRANSFERASE WBBL"/>
    <property type="match status" value="1"/>
</dbReference>
<evidence type="ECO:0000313" key="3">
    <source>
        <dbReference type="Proteomes" id="UP000002384"/>
    </source>
</evidence>
<dbReference type="Proteomes" id="UP000002384">
    <property type="component" value="Chromosome"/>
</dbReference>
<dbReference type="EMBL" id="CP001291">
    <property type="protein sequence ID" value="ACK69700.1"/>
    <property type="molecule type" value="Genomic_DNA"/>
</dbReference>
<dbReference type="CDD" id="cd04186">
    <property type="entry name" value="GT_2_like_c"/>
    <property type="match status" value="1"/>
</dbReference>
<dbReference type="eggNOG" id="COG1215">
    <property type="taxonomic scope" value="Bacteria"/>
</dbReference>
<gene>
    <name evidence="2" type="ordered locus">PCC7424_1253</name>
</gene>
<dbReference type="STRING" id="65393.PCC7424_1253"/>
<dbReference type="eggNOG" id="COG1216">
    <property type="taxonomic scope" value="Bacteria"/>
</dbReference>
<accession>B7K7D2</accession>
<proteinExistence type="predicted"/>
<organism evidence="2 3">
    <name type="scientific">Gloeothece citriformis (strain PCC 7424)</name>
    <name type="common">Cyanothece sp. (strain PCC 7424)</name>
    <dbReference type="NCBI Taxonomy" id="65393"/>
    <lineage>
        <taxon>Bacteria</taxon>
        <taxon>Bacillati</taxon>
        <taxon>Cyanobacteriota</taxon>
        <taxon>Cyanophyceae</taxon>
        <taxon>Oscillatoriophycideae</taxon>
        <taxon>Chroococcales</taxon>
        <taxon>Aphanothecaceae</taxon>
        <taxon>Gloeothece</taxon>
        <taxon>Gloeothece citriformis</taxon>
    </lineage>
</organism>
<evidence type="ECO:0000259" key="1">
    <source>
        <dbReference type="Pfam" id="PF00535"/>
    </source>
</evidence>